<dbReference type="KEGG" id="mnt:21391711"/>
<dbReference type="Pfam" id="PF25210">
    <property type="entry name" value="Kelch_FKB95"/>
    <property type="match status" value="1"/>
</dbReference>
<dbReference type="eggNOG" id="KOG1072">
    <property type="taxonomic scope" value="Eukaryota"/>
</dbReference>
<dbReference type="InterPro" id="IPR057499">
    <property type="entry name" value="Kelch_FKB95"/>
</dbReference>
<dbReference type="Proteomes" id="UP000030645">
    <property type="component" value="Unassembled WGS sequence"/>
</dbReference>
<dbReference type="InterPro" id="IPR050354">
    <property type="entry name" value="F-box/kelch-repeat_ARATH"/>
</dbReference>
<dbReference type="Gene3D" id="2.120.10.80">
    <property type="entry name" value="Kelch-type beta propeller"/>
    <property type="match status" value="1"/>
</dbReference>
<keyword evidence="3" id="KW-1185">Reference proteome</keyword>
<evidence type="ECO:0000259" key="1">
    <source>
        <dbReference type="SMART" id="SM00256"/>
    </source>
</evidence>
<dbReference type="AlphaFoldDB" id="W9SP83"/>
<dbReference type="SUPFAM" id="SSF81383">
    <property type="entry name" value="F-box domain"/>
    <property type="match status" value="1"/>
</dbReference>
<dbReference type="InterPro" id="IPR036047">
    <property type="entry name" value="F-box-like_dom_sf"/>
</dbReference>
<dbReference type="SMART" id="SM00256">
    <property type="entry name" value="FBOX"/>
    <property type="match status" value="1"/>
</dbReference>
<dbReference type="EMBL" id="KE345890">
    <property type="protein sequence ID" value="EXC19715.1"/>
    <property type="molecule type" value="Genomic_DNA"/>
</dbReference>
<proteinExistence type="predicted"/>
<organism evidence="2 3">
    <name type="scientific">Morus notabilis</name>
    <dbReference type="NCBI Taxonomy" id="981085"/>
    <lineage>
        <taxon>Eukaryota</taxon>
        <taxon>Viridiplantae</taxon>
        <taxon>Streptophyta</taxon>
        <taxon>Embryophyta</taxon>
        <taxon>Tracheophyta</taxon>
        <taxon>Spermatophyta</taxon>
        <taxon>Magnoliopsida</taxon>
        <taxon>eudicotyledons</taxon>
        <taxon>Gunneridae</taxon>
        <taxon>Pentapetalae</taxon>
        <taxon>rosids</taxon>
        <taxon>fabids</taxon>
        <taxon>Rosales</taxon>
        <taxon>Moraceae</taxon>
        <taxon>Moreae</taxon>
        <taxon>Morus</taxon>
    </lineage>
</organism>
<sequence length="389" mass="44144">MAPPMSTTEWPLPSEVLIPSLPNGVALNILARLPRQHHAVLSAVSKPIRSAVSSPHFFADRSLLNRTETVLYLRVRSFRHTHDHWFAVHRNPNPTTNNNNLLQLAPVPRIPVEKQLKGSAYAAVGPKIYVIGGYTDSEEEEPEPSSDVWVLDCRSHTWERGPSILTPRFNPEAAEVGGKVYVVGSAAKELCVEVLDPAVGHWKAIPYPLDKSSCLVTSYMVELMRYKFHRQELRLGPTMKMSEVLRFEEKEKSSLFYTGCLMDRPWYDYHPREICRRSDYGIDEWEELEGVKEGKPKYFCEPKLLNLEGRLVVLFGEARFGNTSELEKGKIGIWCAEIDVTKNGGVDWCGKTHWSEKVLLLPETTWGIPEESFDHSLFLYGCGCLFVSL</sequence>
<dbReference type="SUPFAM" id="SSF117281">
    <property type="entry name" value="Kelch motif"/>
    <property type="match status" value="1"/>
</dbReference>
<feature type="domain" description="F-box" evidence="1">
    <location>
        <begin position="21"/>
        <end position="61"/>
    </location>
</feature>
<accession>W9SP83</accession>
<dbReference type="InterPro" id="IPR006652">
    <property type="entry name" value="Kelch_1"/>
</dbReference>
<dbReference type="SMART" id="SM00612">
    <property type="entry name" value="Kelch"/>
    <property type="match status" value="1"/>
</dbReference>
<dbReference type="InterPro" id="IPR001810">
    <property type="entry name" value="F-box_dom"/>
</dbReference>
<reference evidence="3" key="1">
    <citation type="submission" date="2013-01" db="EMBL/GenBank/DDBJ databases">
        <title>Draft Genome Sequence of a Mulberry Tree, Morus notabilis C.K. Schneid.</title>
        <authorList>
            <person name="He N."/>
            <person name="Zhao S."/>
        </authorList>
    </citation>
    <scope>NUCLEOTIDE SEQUENCE</scope>
</reference>
<dbReference type="PANTHER" id="PTHR24414:SF23">
    <property type="entry name" value="F-BOX_KELCH-REPEAT PROTEIN SKIP6"/>
    <property type="match status" value="1"/>
</dbReference>
<gene>
    <name evidence="2" type="ORF">L484_008340</name>
</gene>
<dbReference type="Pfam" id="PF00646">
    <property type="entry name" value="F-box"/>
    <property type="match status" value="1"/>
</dbReference>
<dbReference type="CDD" id="cd22152">
    <property type="entry name" value="F-box_AtAFR-like"/>
    <property type="match status" value="1"/>
</dbReference>
<dbReference type="InterPro" id="IPR015915">
    <property type="entry name" value="Kelch-typ_b-propeller"/>
</dbReference>
<protein>
    <submittedName>
        <fullName evidence="2">F-box/kelch-repeat protein SKIP6</fullName>
    </submittedName>
</protein>
<evidence type="ECO:0000313" key="2">
    <source>
        <dbReference type="EMBL" id="EXC19715.1"/>
    </source>
</evidence>
<dbReference type="PANTHER" id="PTHR24414">
    <property type="entry name" value="F-BOX/KELCH-REPEAT PROTEIN SKIP4"/>
    <property type="match status" value="1"/>
</dbReference>
<evidence type="ECO:0000313" key="3">
    <source>
        <dbReference type="Proteomes" id="UP000030645"/>
    </source>
</evidence>
<name>W9SP83_9ROSA</name>